<evidence type="ECO:0000313" key="2">
    <source>
        <dbReference type="Proteomes" id="UP001157133"/>
    </source>
</evidence>
<comment type="caution">
    <text evidence="1">The sequence shown here is derived from an EMBL/GenBank/DDBJ whole genome shotgun (WGS) entry which is preliminary data.</text>
</comment>
<evidence type="ECO:0008006" key="3">
    <source>
        <dbReference type="Google" id="ProtNLM"/>
    </source>
</evidence>
<keyword evidence="2" id="KW-1185">Reference proteome</keyword>
<protein>
    <recommendedName>
        <fullName evidence="3">CopL family metal-binding regulatory protein</fullName>
    </recommendedName>
</protein>
<accession>A0ABQ6H648</accession>
<evidence type="ECO:0000313" key="1">
    <source>
        <dbReference type="EMBL" id="GLX83622.1"/>
    </source>
</evidence>
<dbReference type="Proteomes" id="UP001157133">
    <property type="component" value="Unassembled WGS sequence"/>
</dbReference>
<organism evidence="1 2">
    <name type="scientific">Thalassotalea eurytherma</name>
    <dbReference type="NCBI Taxonomy" id="1144278"/>
    <lineage>
        <taxon>Bacteria</taxon>
        <taxon>Pseudomonadati</taxon>
        <taxon>Pseudomonadota</taxon>
        <taxon>Gammaproteobacteria</taxon>
        <taxon>Alteromonadales</taxon>
        <taxon>Colwelliaceae</taxon>
        <taxon>Thalassotalea</taxon>
    </lineage>
</organism>
<proteinExistence type="predicted"/>
<reference evidence="1 2" key="1">
    <citation type="submission" date="2023-03" db="EMBL/GenBank/DDBJ databases">
        <title>Draft genome sequence of Thalassotalea eurytherma JCM 18482T.</title>
        <authorList>
            <person name="Sawabe T."/>
        </authorList>
    </citation>
    <scope>NUCLEOTIDE SEQUENCE [LARGE SCALE GENOMIC DNA]</scope>
    <source>
        <strain evidence="1 2">JCM 18482</strain>
    </source>
</reference>
<dbReference type="EMBL" id="BSSU01000018">
    <property type="protein sequence ID" value="GLX83622.1"/>
    <property type="molecule type" value="Genomic_DNA"/>
</dbReference>
<gene>
    <name evidence="1" type="ORF">theurythT_30750</name>
</gene>
<name>A0ABQ6H648_9GAMM</name>
<dbReference type="RefSeq" id="WP_284209096.1">
    <property type="nucleotide sequence ID" value="NZ_BSSU01000018.1"/>
</dbReference>
<sequence length="133" mass="14636">MYKPLSKILITIIMLVAFIGQAMANHIVIFSDDVASFQFTQIQTVKNSATAKTATEAITSSSIEHEEDCCDVDCCEGDCACPANSCASSVYLENQLYLSMLFNTAEPVLSVQIQETYNLVNSLYRPPILPLWA</sequence>